<evidence type="ECO:0000256" key="3">
    <source>
        <dbReference type="PROSITE-ProRule" id="PRU00284"/>
    </source>
</evidence>
<dbReference type="PANTHER" id="PTHR32089">
    <property type="entry name" value="METHYL-ACCEPTING CHEMOTAXIS PROTEIN MCPB"/>
    <property type="match status" value="1"/>
</dbReference>
<dbReference type="InterPro" id="IPR003660">
    <property type="entry name" value="HAMP_dom"/>
</dbReference>
<proteinExistence type="inferred from homology"/>
<dbReference type="STRING" id="1499966.U14_01468"/>
<dbReference type="AlphaFoldDB" id="A0A0S6VXL5"/>
<dbReference type="HOGENOM" id="CLU_426803_0_0_0"/>
<protein>
    <submittedName>
        <fullName evidence="7">Methyl-accepting chemotaxis sensory transducer</fullName>
    </submittedName>
</protein>
<evidence type="ECO:0000259" key="6">
    <source>
        <dbReference type="PROSITE" id="PS50885"/>
    </source>
</evidence>
<dbReference type="EMBL" id="DF820456">
    <property type="protein sequence ID" value="GAK50241.1"/>
    <property type="molecule type" value="Genomic_DNA"/>
</dbReference>
<keyword evidence="4" id="KW-0812">Transmembrane</keyword>
<feature type="transmembrane region" description="Helical" evidence="4">
    <location>
        <begin position="283"/>
        <end position="303"/>
    </location>
</feature>
<comment type="similarity">
    <text evidence="2">Belongs to the methyl-accepting chemotaxis (MCP) protein family.</text>
</comment>
<organism evidence="7">
    <name type="scientific">Candidatus Moduliflexus flocculans</name>
    <dbReference type="NCBI Taxonomy" id="1499966"/>
    <lineage>
        <taxon>Bacteria</taxon>
        <taxon>Candidatus Moduliflexota</taxon>
        <taxon>Candidatus Moduliflexia</taxon>
        <taxon>Candidatus Moduliflexales</taxon>
        <taxon>Candidatus Moduliflexaceae</taxon>
    </lineage>
</organism>
<dbReference type="Pfam" id="PF00672">
    <property type="entry name" value="HAMP"/>
    <property type="match status" value="1"/>
</dbReference>
<evidence type="ECO:0000259" key="5">
    <source>
        <dbReference type="PROSITE" id="PS50111"/>
    </source>
</evidence>
<dbReference type="GO" id="GO:0007165">
    <property type="term" value="P:signal transduction"/>
    <property type="evidence" value="ECO:0007669"/>
    <property type="project" value="UniProtKB-KW"/>
</dbReference>
<dbReference type="Proteomes" id="UP000030700">
    <property type="component" value="Unassembled WGS sequence"/>
</dbReference>
<dbReference type="GO" id="GO:0016020">
    <property type="term" value="C:membrane"/>
    <property type="evidence" value="ECO:0007669"/>
    <property type="project" value="InterPro"/>
</dbReference>
<keyword evidence="4" id="KW-0472">Membrane</keyword>
<evidence type="ECO:0000256" key="2">
    <source>
        <dbReference type="ARBA" id="ARBA00029447"/>
    </source>
</evidence>
<keyword evidence="1 3" id="KW-0807">Transducer</keyword>
<sequence>MIQQSLNELLSALPRHQLFAQFSKDGKQATLVQQLSSIVRQIDAALTTLNDNAKYYGDTLQIDAAGLRQAEMSDLSPDALALQWQQLQALTNSEQADQHYRALRAQVRRLISRVGDTSNLILDPDLDSYYLMDISLLAMPQAQERLWNILLFLEPHAAQQDTEAEYRARVGVYVALLQEIDLPRIQQAATVALREDKNFYGVSPSLQEHLPPALARYAQASQAFIQLLQRPGQEIISDSATFQGIWQAGEAFDAAGQELWRVCGSELTKLLERRIAVYQQRRFWYLFSSFCAVCAATLSVFVISRGIARRLANAVDVAQKVAAGDLSMMVAVDASSDEIGQLLAAVRVMVENLHGLVSHVQQSGIKVSSSTTELAVSSREHEAIVSHQAEAMQHVMMSVKEIANMTTELVTTMQRVMSLSQETAAFASGGQQSLQRMEDAMQQMEHASQSISKRLNAIHVKAESITTVVTTITKVADQTNLLSLNAAIEAEKAGEFGRGFTVVASEIRRLADQTAVATLDIDQMVNEMQSAVSSGVTEMESFIAQVRHSAEDVEQISAKLTNIIEQVQALSPNFENVNYAMANQSENTRQIDLAMMHLAEEMQQTRDSLHESFSAIDQLNEATSALYDKIGRFTLEQKQMA</sequence>
<dbReference type="PROSITE" id="PS50111">
    <property type="entry name" value="CHEMOTAXIS_TRANSDUC_2"/>
    <property type="match status" value="1"/>
</dbReference>
<feature type="domain" description="HAMP" evidence="6">
    <location>
        <begin position="305"/>
        <end position="358"/>
    </location>
</feature>
<gene>
    <name evidence="7" type="ORF">U14_01468</name>
</gene>
<evidence type="ECO:0000256" key="1">
    <source>
        <dbReference type="ARBA" id="ARBA00023224"/>
    </source>
</evidence>
<feature type="domain" description="Methyl-accepting transducer" evidence="5">
    <location>
        <begin position="363"/>
        <end position="599"/>
    </location>
</feature>
<dbReference type="CDD" id="cd06225">
    <property type="entry name" value="HAMP"/>
    <property type="match status" value="1"/>
</dbReference>
<evidence type="ECO:0000313" key="7">
    <source>
        <dbReference type="EMBL" id="GAK50241.1"/>
    </source>
</evidence>
<dbReference type="SMART" id="SM00304">
    <property type="entry name" value="HAMP"/>
    <property type="match status" value="1"/>
</dbReference>
<dbReference type="InterPro" id="IPR004089">
    <property type="entry name" value="MCPsignal_dom"/>
</dbReference>
<name>A0A0S6VXL5_9BACT</name>
<dbReference type="Gene3D" id="6.10.340.10">
    <property type="match status" value="1"/>
</dbReference>
<dbReference type="SMART" id="SM00283">
    <property type="entry name" value="MA"/>
    <property type="match status" value="1"/>
</dbReference>
<keyword evidence="8" id="KW-1185">Reference proteome</keyword>
<dbReference type="PANTHER" id="PTHR32089:SF120">
    <property type="entry name" value="METHYL-ACCEPTING CHEMOTAXIS PROTEIN TLPQ"/>
    <property type="match status" value="1"/>
</dbReference>
<dbReference type="Pfam" id="PF00015">
    <property type="entry name" value="MCPsignal"/>
    <property type="match status" value="1"/>
</dbReference>
<evidence type="ECO:0000313" key="8">
    <source>
        <dbReference type="Proteomes" id="UP000030700"/>
    </source>
</evidence>
<evidence type="ECO:0000256" key="4">
    <source>
        <dbReference type="SAM" id="Phobius"/>
    </source>
</evidence>
<dbReference type="Gene3D" id="1.10.287.950">
    <property type="entry name" value="Methyl-accepting chemotaxis protein"/>
    <property type="match status" value="1"/>
</dbReference>
<keyword evidence="4" id="KW-1133">Transmembrane helix</keyword>
<accession>A0A0S6VXL5</accession>
<dbReference type="SUPFAM" id="SSF58104">
    <property type="entry name" value="Methyl-accepting chemotaxis protein (MCP) signaling domain"/>
    <property type="match status" value="1"/>
</dbReference>
<reference evidence="7" key="1">
    <citation type="journal article" date="2015" name="PeerJ">
        <title>First genomic representation of candidate bacterial phylum KSB3 points to enhanced environmental sensing as a trigger of wastewater bulking.</title>
        <authorList>
            <person name="Sekiguchi Y."/>
            <person name="Ohashi A."/>
            <person name="Parks D.H."/>
            <person name="Yamauchi T."/>
            <person name="Tyson G.W."/>
            <person name="Hugenholtz P."/>
        </authorList>
    </citation>
    <scope>NUCLEOTIDE SEQUENCE [LARGE SCALE GENOMIC DNA]</scope>
</reference>
<dbReference type="PROSITE" id="PS50885">
    <property type="entry name" value="HAMP"/>
    <property type="match status" value="1"/>
</dbReference>